<evidence type="ECO:0000256" key="1">
    <source>
        <dbReference type="SAM" id="MobiDB-lite"/>
    </source>
</evidence>
<dbReference type="EMBL" id="CADCTG010000337">
    <property type="protein sequence ID" value="CAA9286607.1"/>
    <property type="molecule type" value="Genomic_DNA"/>
</dbReference>
<organism evidence="2">
    <name type="scientific">uncultured Acetobacteraceae bacterium</name>
    <dbReference type="NCBI Taxonomy" id="169975"/>
    <lineage>
        <taxon>Bacteria</taxon>
        <taxon>Pseudomonadati</taxon>
        <taxon>Pseudomonadota</taxon>
        <taxon>Alphaproteobacteria</taxon>
        <taxon>Acetobacterales</taxon>
        <taxon>Acetobacteraceae</taxon>
        <taxon>environmental samples</taxon>
    </lineage>
</organism>
<feature type="non-terminal residue" evidence="2">
    <location>
        <position position="1"/>
    </location>
</feature>
<feature type="non-terminal residue" evidence="2">
    <location>
        <position position="82"/>
    </location>
</feature>
<reference evidence="2" key="1">
    <citation type="submission" date="2020-02" db="EMBL/GenBank/DDBJ databases">
        <authorList>
            <person name="Meier V. D."/>
        </authorList>
    </citation>
    <scope>NUCLEOTIDE SEQUENCE</scope>
    <source>
        <strain evidence="2">AVDCRST_MAG08</strain>
    </source>
</reference>
<accession>A0A6J4JT54</accession>
<name>A0A6J4JT54_9PROT</name>
<gene>
    <name evidence="2" type="ORF">AVDCRST_MAG08-4260</name>
</gene>
<dbReference type="AlphaFoldDB" id="A0A6J4JT54"/>
<evidence type="ECO:0000313" key="2">
    <source>
        <dbReference type="EMBL" id="CAA9286607.1"/>
    </source>
</evidence>
<feature type="region of interest" description="Disordered" evidence="1">
    <location>
        <begin position="22"/>
        <end position="48"/>
    </location>
</feature>
<sequence>GPRCCPPYRRTGFHLAEVRGPLGRLRQPGRRRSPPLRRARPAAERAGARHWPERLDARALLRADVAGTFSESDEHVAAMAAL</sequence>
<proteinExistence type="predicted"/>
<feature type="compositionally biased region" description="Basic residues" evidence="1">
    <location>
        <begin position="27"/>
        <end position="40"/>
    </location>
</feature>
<protein>
    <submittedName>
        <fullName evidence="2">Uncharacterized protein</fullName>
    </submittedName>
</protein>